<feature type="compositionally biased region" description="Basic and acidic residues" evidence="2">
    <location>
        <begin position="30"/>
        <end position="39"/>
    </location>
</feature>
<organism evidence="3 4">
    <name type="scientific">Mycena rosella</name>
    <name type="common">Pink bonnet</name>
    <name type="synonym">Agaricus rosellus</name>
    <dbReference type="NCBI Taxonomy" id="1033263"/>
    <lineage>
        <taxon>Eukaryota</taxon>
        <taxon>Fungi</taxon>
        <taxon>Dikarya</taxon>
        <taxon>Basidiomycota</taxon>
        <taxon>Agaricomycotina</taxon>
        <taxon>Agaricomycetes</taxon>
        <taxon>Agaricomycetidae</taxon>
        <taxon>Agaricales</taxon>
        <taxon>Marasmiineae</taxon>
        <taxon>Mycenaceae</taxon>
        <taxon>Mycena</taxon>
    </lineage>
</organism>
<evidence type="ECO:0000256" key="2">
    <source>
        <dbReference type="SAM" id="MobiDB-lite"/>
    </source>
</evidence>
<protein>
    <submittedName>
        <fullName evidence="3">Uncharacterized protein</fullName>
    </submittedName>
</protein>
<feature type="coiled-coil region" evidence="1">
    <location>
        <begin position="184"/>
        <end position="274"/>
    </location>
</feature>
<evidence type="ECO:0000313" key="4">
    <source>
        <dbReference type="Proteomes" id="UP001221757"/>
    </source>
</evidence>
<accession>A0AAD7D6P4</accession>
<keyword evidence="1" id="KW-0175">Coiled coil</keyword>
<reference evidence="3" key="1">
    <citation type="submission" date="2023-03" db="EMBL/GenBank/DDBJ databases">
        <title>Massive genome expansion in bonnet fungi (Mycena s.s.) driven by repeated elements and novel gene families across ecological guilds.</title>
        <authorList>
            <consortium name="Lawrence Berkeley National Laboratory"/>
            <person name="Harder C.B."/>
            <person name="Miyauchi S."/>
            <person name="Viragh M."/>
            <person name="Kuo A."/>
            <person name="Thoen E."/>
            <person name="Andreopoulos B."/>
            <person name="Lu D."/>
            <person name="Skrede I."/>
            <person name="Drula E."/>
            <person name="Henrissat B."/>
            <person name="Morin E."/>
            <person name="Kohler A."/>
            <person name="Barry K."/>
            <person name="LaButti K."/>
            <person name="Morin E."/>
            <person name="Salamov A."/>
            <person name="Lipzen A."/>
            <person name="Mereny Z."/>
            <person name="Hegedus B."/>
            <person name="Baldrian P."/>
            <person name="Stursova M."/>
            <person name="Weitz H."/>
            <person name="Taylor A."/>
            <person name="Grigoriev I.V."/>
            <person name="Nagy L.G."/>
            <person name="Martin F."/>
            <person name="Kauserud H."/>
        </authorList>
    </citation>
    <scope>NUCLEOTIDE SEQUENCE</scope>
    <source>
        <strain evidence="3">CBHHK067</strain>
    </source>
</reference>
<comment type="caution">
    <text evidence="3">The sequence shown here is derived from an EMBL/GenBank/DDBJ whole genome shotgun (WGS) entry which is preliminary data.</text>
</comment>
<feature type="compositionally biased region" description="Low complexity" evidence="2">
    <location>
        <begin position="289"/>
        <end position="298"/>
    </location>
</feature>
<sequence length="685" mass="76861">MAPGISKRDKMDKVSLLEPPEIIFPPEGDEAVKDDKMEVDNPGDDAVDYGDGDSGGEGSDASNGTLKASDPAGTSSESDDLEDDMQKLKGRAMCTYTKKRVMALEGEDKVRETKLRERIENQKWLLNENLMVPECKGLKFDPDDDEPDNQCDVCTMYMAHVADEYSQGKGSLKAVLQLRELYMLADERDNIAQLKEENRKLEIANHLADLLDTKAKEDLLDVQRDRSRLEQMVGRLQEQLSESNGRHKRLEERIEELKEDLDKVDSLNRNLRDKLDSTTDMRPRHENPADGYDGGAFYDGMGTTSRMTRRLLRKRPPDLRLPKCYVPPASSVLQTVDKRGFAVDAATWDEHWALARACKYWVLAHRCFMLYAFGLDVPESDRTPAQQKAVEEFFMTDWHADFLSRNARISDTSWAERNRLLALNGITWTMIPLACIADAAARDRLETLGLTPAPVFTPMRWDENTLSAATLDTVVTCFAHMGVSIAMIDDAFAFGVRWLMDWQARTAPPPVWAEGEVDDLIQASNGMADLAGYFSETEDMFPRPAGLHWMVSVDNIAAFQLSNYRHPELVGMRRQPNSVVQQRIDAGLKGEPPVNCGVIHKYNLFLPETKARIKAGKNRAVPRAMPPGATHHMHGVHPSVQATTTFTQTALFDPTLFAINTAHPSTSSVSYVSHPNVGPEFPMEM</sequence>
<evidence type="ECO:0000256" key="1">
    <source>
        <dbReference type="SAM" id="Coils"/>
    </source>
</evidence>
<feature type="region of interest" description="Disordered" evidence="2">
    <location>
        <begin position="274"/>
        <end position="298"/>
    </location>
</feature>
<dbReference type="EMBL" id="JARKIE010000114">
    <property type="protein sequence ID" value="KAJ7681729.1"/>
    <property type="molecule type" value="Genomic_DNA"/>
</dbReference>
<dbReference type="Proteomes" id="UP001221757">
    <property type="component" value="Unassembled WGS sequence"/>
</dbReference>
<proteinExistence type="predicted"/>
<feature type="compositionally biased region" description="Basic and acidic residues" evidence="2">
    <location>
        <begin position="1"/>
        <end position="15"/>
    </location>
</feature>
<feature type="compositionally biased region" description="Basic and acidic residues" evidence="2">
    <location>
        <begin position="274"/>
        <end position="288"/>
    </location>
</feature>
<feature type="region of interest" description="Disordered" evidence="2">
    <location>
        <begin position="1"/>
        <end position="83"/>
    </location>
</feature>
<dbReference type="AlphaFoldDB" id="A0AAD7D6P4"/>
<keyword evidence="4" id="KW-1185">Reference proteome</keyword>
<name>A0AAD7D6P4_MYCRO</name>
<feature type="compositionally biased region" description="Acidic residues" evidence="2">
    <location>
        <begin position="41"/>
        <end position="51"/>
    </location>
</feature>
<evidence type="ECO:0000313" key="3">
    <source>
        <dbReference type="EMBL" id="KAJ7681729.1"/>
    </source>
</evidence>
<gene>
    <name evidence="3" type="ORF">B0H17DRAFT_1205542</name>
</gene>